<keyword evidence="3" id="KW-0547">Nucleotide-binding</keyword>
<evidence type="ECO:0000313" key="8">
    <source>
        <dbReference type="Proteomes" id="UP001156882"/>
    </source>
</evidence>
<protein>
    <recommendedName>
        <fullName evidence="6">Oligopeptide/dipeptide ABC transporter C-terminal domain-containing protein</fullName>
    </recommendedName>
</protein>
<dbReference type="SUPFAM" id="SSF52540">
    <property type="entry name" value="P-loop containing nucleoside triphosphate hydrolases"/>
    <property type="match status" value="1"/>
</dbReference>
<dbReference type="PANTHER" id="PTHR43067">
    <property type="entry name" value="OLIGOPEPTIDE/DIPEPTIDE ABC TRANSPORTER, ATPASE SUBUNIT"/>
    <property type="match status" value="1"/>
</dbReference>
<dbReference type="Pfam" id="PF08352">
    <property type="entry name" value="oligo_HPY"/>
    <property type="match status" value="1"/>
</dbReference>
<gene>
    <name evidence="7" type="ORF">GCM10007874_26010</name>
</gene>
<proteinExistence type="predicted"/>
<evidence type="ECO:0000256" key="2">
    <source>
        <dbReference type="ARBA" id="ARBA00022448"/>
    </source>
</evidence>
<comment type="subcellular location">
    <subcellularLocation>
        <location evidence="1">Cell inner membrane</location>
        <topology evidence="1">Peripheral membrane protein</topology>
    </subcellularLocation>
</comment>
<comment type="caution">
    <text evidence="7">The sequence shown here is derived from an EMBL/GenBank/DDBJ whole genome shotgun (WGS) entry which is preliminary data.</text>
</comment>
<dbReference type="Proteomes" id="UP001156882">
    <property type="component" value="Unassembled WGS sequence"/>
</dbReference>
<dbReference type="Gene3D" id="3.40.50.300">
    <property type="entry name" value="P-loop containing nucleotide triphosphate hydrolases"/>
    <property type="match status" value="1"/>
</dbReference>
<evidence type="ECO:0000313" key="7">
    <source>
        <dbReference type="EMBL" id="GLS19584.1"/>
    </source>
</evidence>
<keyword evidence="4" id="KW-0067">ATP-binding</keyword>
<feature type="region of interest" description="Disordered" evidence="5">
    <location>
        <begin position="44"/>
        <end position="67"/>
    </location>
</feature>
<dbReference type="EMBL" id="BSPC01000023">
    <property type="protein sequence ID" value="GLS19584.1"/>
    <property type="molecule type" value="Genomic_DNA"/>
</dbReference>
<reference evidence="8" key="1">
    <citation type="journal article" date="2019" name="Int. J. Syst. Evol. Microbiol.">
        <title>The Global Catalogue of Microorganisms (GCM) 10K type strain sequencing project: providing services to taxonomists for standard genome sequencing and annotation.</title>
        <authorList>
            <consortium name="The Broad Institute Genomics Platform"/>
            <consortium name="The Broad Institute Genome Sequencing Center for Infectious Disease"/>
            <person name="Wu L."/>
            <person name="Ma J."/>
        </authorList>
    </citation>
    <scope>NUCLEOTIDE SEQUENCE [LARGE SCALE GENOMIC DNA]</scope>
    <source>
        <strain evidence="8">NBRC 101365</strain>
    </source>
</reference>
<keyword evidence="2" id="KW-0813">Transport</keyword>
<evidence type="ECO:0000256" key="3">
    <source>
        <dbReference type="ARBA" id="ARBA00022741"/>
    </source>
</evidence>
<sequence length="105" mass="11918">MCRKVAARYLGRIVEQAPRELLFRTPRRPYTAALLSAIPLPDPVRERQRRRASLEGEPPDPASIPAGCRFHKRCPRASELCRREDPMLQEVAPGHQAACHHMLDA</sequence>
<keyword evidence="8" id="KW-1185">Reference proteome</keyword>
<evidence type="ECO:0000259" key="6">
    <source>
        <dbReference type="Pfam" id="PF08352"/>
    </source>
</evidence>
<evidence type="ECO:0000256" key="4">
    <source>
        <dbReference type="ARBA" id="ARBA00022840"/>
    </source>
</evidence>
<accession>A0ABQ6CH71</accession>
<dbReference type="InterPro" id="IPR013563">
    <property type="entry name" value="Oligopep_ABC_C"/>
</dbReference>
<dbReference type="PANTHER" id="PTHR43067:SF4">
    <property type="entry name" value="OLIGOPEPTIDE ABC TRANSPORTER, ATP-BINDING PROTEIN"/>
    <property type="match status" value="1"/>
</dbReference>
<feature type="domain" description="Oligopeptide/dipeptide ABC transporter C-terminal" evidence="6">
    <location>
        <begin position="14"/>
        <end position="81"/>
    </location>
</feature>
<evidence type="ECO:0000256" key="5">
    <source>
        <dbReference type="SAM" id="MobiDB-lite"/>
    </source>
</evidence>
<name>A0ABQ6CH71_9HYPH</name>
<dbReference type="InterPro" id="IPR027417">
    <property type="entry name" value="P-loop_NTPase"/>
</dbReference>
<evidence type="ECO:0000256" key="1">
    <source>
        <dbReference type="ARBA" id="ARBA00004417"/>
    </source>
</evidence>
<dbReference type="NCBIfam" id="TIGR01727">
    <property type="entry name" value="oligo_HPY"/>
    <property type="match status" value="1"/>
</dbReference>
<organism evidence="7 8">
    <name type="scientific">Labrys miyagiensis</name>
    <dbReference type="NCBI Taxonomy" id="346912"/>
    <lineage>
        <taxon>Bacteria</taxon>
        <taxon>Pseudomonadati</taxon>
        <taxon>Pseudomonadota</taxon>
        <taxon>Alphaproteobacteria</taxon>
        <taxon>Hyphomicrobiales</taxon>
        <taxon>Xanthobacteraceae</taxon>
        <taxon>Labrys</taxon>
    </lineage>
</organism>